<dbReference type="Gene3D" id="1.40.20.10">
    <property type="entry name" value="CHAD domain"/>
    <property type="match status" value="1"/>
</dbReference>
<dbReference type="SMART" id="SM00880">
    <property type="entry name" value="CHAD"/>
    <property type="match status" value="1"/>
</dbReference>
<organism evidence="2 3">
    <name type="scientific">Vibrio albus</name>
    <dbReference type="NCBI Taxonomy" id="2200953"/>
    <lineage>
        <taxon>Bacteria</taxon>
        <taxon>Pseudomonadati</taxon>
        <taxon>Pseudomonadota</taxon>
        <taxon>Gammaproteobacteria</taxon>
        <taxon>Vibrionales</taxon>
        <taxon>Vibrionaceae</taxon>
        <taxon>Vibrio</taxon>
    </lineage>
</organism>
<reference evidence="2 3" key="1">
    <citation type="submission" date="2018-05" db="EMBL/GenBank/DDBJ databases">
        <title>Vibrio limimaris sp. nov., isolated from marine sediment.</title>
        <authorList>
            <person name="Li C.-M."/>
        </authorList>
    </citation>
    <scope>NUCLEOTIDE SEQUENCE [LARGE SCALE GENOMIC DNA]</scope>
    <source>
        <strain evidence="2 3">E4404</strain>
    </source>
</reference>
<evidence type="ECO:0000313" key="2">
    <source>
        <dbReference type="EMBL" id="PWI34819.1"/>
    </source>
</evidence>
<evidence type="ECO:0000313" key="3">
    <source>
        <dbReference type="Proteomes" id="UP000245362"/>
    </source>
</evidence>
<dbReference type="PANTHER" id="PTHR39339">
    <property type="entry name" value="SLR1444 PROTEIN"/>
    <property type="match status" value="1"/>
</dbReference>
<dbReference type="PANTHER" id="PTHR39339:SF1">
    <property type="entry name" value="CHAD DOMAIN-CONTAINING PROTEIN"/>
    <property type="match status" value="1"/>
</dbReference>
<gene>
    <name evidence="2" type="ORF">DI392_00610</name>
</gene>
<dbReference type="RefSeq" id="WP_109317973.1">
    <property type="nucleotide sequence ID" value="NZ_QFWT01000001.1"/>
</dbReference>
<sequence>MNMNLTYIPAGKVLVEPDTEDVSVVIQDGLSKFLLVASENAQLYVRHHNPEALHQYRVALRYSRALLKSNRNYIPSELFQFLKQCCKDLTEPTGRLRDLEVFGEHLKEYTEDLPEFFRDGARHMQSDLHWEANKYRQKILSWFLSNGFQSLLAEFSQNITNISITVPRDEYYQYQSNQIRKLHKKVSAMFSELDTLSVSQLHQLRIMVKNQRYIASFFPNLSGNIDIGSHKKIQTALGLIHDYAMQRDFAIEYIEQKQQDEKNLKAIALFTGGLISYLSFLEKEKVEQIKHHGL</sequence>
<dbReference type="InterPro" id="IPR007899">
    <property type="entry name" value="CHAD_dom"/>
</dbReference>
<name>A0A2U3BDE0_9VIBR</name>
<feature type="domain" description="CHAD" evidence="1">
    <location>
        <begin position="15"/>
        <end position="294"/>
    </location>
</feature>
<proteinExistence type="predicted"/>
<dbReference type="EMBL" id="QFWT01000001">
    <property type="protein sequence ID" value="PWI34819.1"/>
    <property type="molecule type" value="Genomic_DNA"/>
</dbReference>
<evidence type="ECO:0000259" key="1">
    <source>
        <dbReference type="PROSITE" id="PS51708"/>
    </source>
</evidence>
<dbReference type="Pfam" id="PF05235">
    <property type="entry name" value="CHAD"/>
    <property type="match status" value="1"/>
</dbReference>
<accession>A0A2U3BDE0</accession>
<keyword evidence="3" id="KW-1185">Reference proteome</keyword>
<protein>
    <recommendedName>
        <fullName evidence="1">CHAD domain-containing protein</fullName>
    </recommendedName>
</protein>
<dbReference type="PROSITE" id="PS51708">
    <property type="entry name" value="CHAD"/>
    <property type="match status" value="1"/>
</dbReference>
<comment type="caution">
    <text evidence="2">The sequence shown here is derived from an EMBL/GenBank/DDBJ whole genome shotgun (WGS) entry which is preliminary data.</text>
</comment>
<dbReference type="Proteomes" id="UP000245362">
    <property type="component" value="Unassembled WGS sequence"/>
</dbReference>
<dbReference type="InterPro" id="IPR038186">
    <property type="entry name" value="CHAD_dom_sf"/>
</dbReference>
<dbReference type="OrthoDB" id="9810154at2"/>
<dbReference type="AlphaFoldDB" id="A0A2U3BDE0"/>